<evidence type="ECO:0000313" key="1">
    <source>
        <dbReference type="EMBL" id="PJZ65461.1"/>
    </source>
</evidence>
<name>A0A2M9ZAI5_9LEPT</name>
<evidence type="ECO:0008006" key="3">
    <source>
        <dbReference type="Google" id="ProtNLM"/>
    </source>
</evidence>
<reference evidence="1 2" key="1">
    <citation type="submission" date="2017-07" db="EMBL/GenBank/DDBJ databases">
        <title>Leptospira spp. isolated from tropical soils.</title>
        <authorList>
            <person name="Thibeaux R."/>
            <person name="Iraola G."/>
            <person name="Ferres I."/>
            <person name="Bierque E."/>
            <person name="Girault D."/>
            <person name="Soupe-Gilbert M.-E."/>
            <person name="Picardeau M."/>
            <person name="Goarant C."/>
        </authorList>
    </citation>
    <scope>NUCLEOTIDE SEQUENCE [LARGE SCALE GENOMIC DNA]</scope>
    <source>
        <strain evidence="1 2">FH2-C-A2</strain>
    </source>
</reference>
<dbReference type="AlphaFoldDB" id="A0A2M9ZAI5"/>
<evidence type="ECO:0000313" key="2">
    <source>
        <dbReference type="Proteomes" id="UP000231912"/>
    </source>
</evidence>
<dbReference type="EMBL" id="NPDT01000005">
    <property type="protein sequence ID" value="PJZ65461.1"/>
    <property type="molecule type" value="Genomic_DNA"/>
</dbReference>
<dbReference type="Proteomes" id="UP000231912">
    <property type="component" value="Unassembled WGS sequence"/>
</dbReference>
<dbReference type="RefSeq" id="WP_100759413.1">
    <property type="nucleotide sequence ID" value="NZ_NPDT01000005.1"/>
</dbReference>
<organism evidence="1 2">
    <name type="scientific">Leptospira wolffii</name>
    <dbReference type="NCBI Taxonomy" id="409998"/>
    <lineage>
        <taxon>Bacteria</taxon>
        <taxon>Pseudomonadati</taxon>
        <taxon>Spirochaetota</taxon>
        <taxon>Spirochaetia</taxon>
        <taxon>Leptospirales</taxon>
        <taxon>Leptospiraceae</taxon>
        <taxon>Leptospira</taxon>
    </lineage>
</organism>
<protein>
    <recommendedName>
        <fullName evidence="3">Lipoprotein</fullName>
    </recommendedName>
</protein>
<sequence>MKFFLKRILFYIPLLLFLLSGCSRDPYIRELPSPPIESAVQLDFRFDNSLKPEYREMSADLFCVGRTEFDLETNCETQPILRDVPVSPQGSLLLKLSEGRYPFAKVVLTARGGSRPVAVTVFFSDDYAMKSKSNCEVKGMHLEGSLSRLRYNCKGLSFRAKEKHTLRLRILDESITDGLLFYTMLLKLPMGSELQAADVSYTITK</sequence>
<accession>A0A2M9ZAI5</accession>
<comment type="caution">
    <text evidence="1">The sequence shown here is derived from an EMBL/GenBank/DDBJ whole genome shotgun (WGS) entry which is preliminary data.</text>
</comment>
<proteinExistence type="predicted"/>
<gene>
    <name evidence="1" type="ORF">CH371_13835</name>
</gene>
<dbReference type="PROSITE" id="PS51257">
    <property type="entry name" value="PROKAR_LIPOPROTEIN"/>
    <property type="match status" value="1"/>
</dbReference>